<protein>
    <submittedName>
        <fullName evidence="6">CvpA family protein</fullName>
    </submittedName>
</protein>
<gene>
    <name evidence="6" type="ORF">D9X91_01000</name>
</gene>
<dbReference type="InterPro" id="IPR003825">
    <property type="entry name" value="Colicin-V_CvpA"/>
</dbReference>
<sequence>MLDLVIIVLFIIGFFNGLRRGFILQAIHMIGFVAAFIAAYFYYDDLAPKLKLWIPYPSLDNADSFNMIFQGGGMEDAYYRAIAFAIIFFAVKIVLHIFGSMLDFVAHLPIIKQLNVWAGGILGFVEIYLLIFILLYIGALLPIESIQNALDKSFLAEAMIENTPIFSERLKEWWIEYVAS</sequence>
<evidence type="ECO:0000256" key="1">
    <source>
        <dbReference type="ARBA" id="ARBA00004141"/>
    </source>
</evidence>
<accession>A0A3L7K6S4</accession>
<reference evidence="6 7" key="1">
    <citation type="submission" date="2018-10" db="EMBL/GenBank/DDBJ databases">
        <title>Falsibacillus sp. genome draft.</title>
        <authorList>
            <person name="Shi S."/>
        </authorList>
    </citation>
    <scope>NUCLEOTIDE SEQUENCE [LARGE SCALE GENOMIC DNA]</scope>
    <source>
        <strain evidence="6 7">GY 10110</strain>
    </source>
</reference>
<dbReference type="PANTHER" id="PTHR37306">
    <property type="entry name" value="COLICIN V PRODUCTION PROTEIN"/>
    <property type="match status" value="1"/>
</dbReference>
<keyword evidence="4 5" id="KW-0472">Membrane</keyword>
<dbReference type="Pfam" id="PF02674">
    <property type="entry name" value="Colicin_V"/>
    <property type="match status" value="1"/>
</dbReference>
<comment type="subcellular location">
    <subcellularLocation>
        <location evidence="1">Membrane</location>
        <topology evidence="1">Multi-pass membrane protein</topology>
    </subcellularLocation>
</comment>
<keyword evidence="7" id="KW-1185">Reference proteome</keyword>
<evidence type="ECO:0000313" key="7">
    <source>
        <dbReference type="Proteomes" id="UP000276770"/>
    </source>
</evidence>
<keyword evidence="3 5" id="KW-1133">Transmembrane helix</keyword>
<evidence type="ECO:0000256" key="5">
    <source>
        <dbReference type="SAM" id="Phobius"/>
    </source>
</evidence>
<evidence type="ECO:0000256" key="3">
    <source>
        <dbReference type="ARBA" id="ARBA00022989"/>
    </source>
</evidence>
<dbReference type="EMBL" id="RCVZ01000001">
    <property type="protein sequence ID" value="RLQ97999.1"/>
    <property type="molecule type" value="Genomic_DNA"/>
</dbReference>
<name>A0A3L7K6S4_9BACI</name>
<dbReference type="OrthoDB" id="1809613at2"/>
<dbReference type="Proteomes" id="UP000276770">
    <property type="component" value="Unassembled WGS sequence"/>
</dbReference>
<comment type="caution">
    <text evidence="6">The sequence shown here is derived from an EMBL/GenBank/DDBJ whole genome shotgun (WGS) entry which is preliminary data.</text>
</comment>
<proteinExistence type="predicted"/>
<evidence type="ECO:0000313" key="6">
    <source>
        <dbReference type="EMBL" id="RLQ97999.1"/>
    </source>
</evidence>
<dbReference type="AlphaFoldDB" id="A0A3L7K6S4"/>
<evidence type="ECO:0000256" key="4">
    <source>
        <dbReference type="ARBA" id="ARBA00023136"/>
    </source>
</evidence>
<dbReference type="GO" id="GO:0016020">
    <property type="term" value="C:membrane"/>
    <property type="evidence" value="ECO:0007669"/>
    <property type="project" value="UniProtKB-SubCell"/>
</dbReference>
<dbReference type="PANTHER" id="PTHR37306:SF1">
    <property type="entry name" value="COLICIN V PRODUCTION PROTEIN"/>
    <property type="match status" value="1"/>
</dbReference>
<dbReference type="RefSeq" id="WP_121678690.1">
    <property type="nucleotide sequence ID" value="NZ_RCVZ01000001.1"/>
</dbReference>
<feature type="transmembrane region" description="Helical" evidence="5">
    <location>
        <begin position="77"/>
        <end position="102"/>
    </location>
</feature>
<organism evidence="6 7">
    <name type="scientific">Falsibacillus albus</name>
    <dbReference type="NCBI Taxonomy" id="2478915"/>
    <lineage>
        <taxon>Bacteria</taxon>
        <taxon>Bacillati</taxon>
        <taxon>Bacillota</taxon>
        <taxon>Bacilli</taxon>
        <taxon>Bacillales</taxon>
        <taxon>Bacillaceae</taxon>
        <taxon>Falsibacillus</taxon>
    </lineage>
</organism>
<feature type="transmembrane region" description="Helical" evidence="5">
    <location>
        <begin position="21"/>
        <end position="43"/>
    </location>
</feature>
<keyword evidence="2 5" id="KW-0812">Transmembrane</keyword>
<feature type="transmembrane region" description="Helical" evidence="5">
    <location>
        <begin position="114"/>
        <end position="137"/>
    </location>
</feature>
<dbReference type="GO" id="GO:0009403">
    <property type="term" value="P:toxin biosynthetic process"/>
    <property type="evidence" value="ECO:0007669"/>
    <property type="project" value="InterPro"/>
</dbReference>
<evidence type="ECO:0000256" key="2">
    <source>
        <dbReference type="ARBA" id="ARBA00022692"/>
    </source>
</evidence>